<keyword evidence="6 8" id="KW-0472">Membrane</keyword>
<name>A0AA38HAY9_9TREE</name>
<feature type="transmembrane region" description="Helical" evidence="8">
    <location>
        <begin position="374"/>
        <end position="396"/>
    </location>
</feature>
<dbReference type="Pfam" id="PF00999">
    <property type="entry name" value="Na_H_Exchanger"/>
    <property type="match status" value="1"/>
</dbReference>
<dbReference type="EMBL" id="JAKWFO010000005">
    <property type="protein sequence ID" value="KAI9636921.1"/>
    <property type="molecule type" value="Genomic_DNA"/>
</dbReference>
<keyword evidence="2" id="KW-0813">Transport</keyword>
<feature type="region of interest" description="Disordered" evidence="7">
    <location>
        <begin position="544"/>
        <end position="577"/>
    </location>
</feature>
<feature type="region of interest" description="Disordered" evidence="7">
    <location>
        <begin position="469"/>
        <end position="495"/>
    </location>
</feature>
<dbReference type="InterPro" id="IPR050794">
    <property type="entry name" value="CPA2_transporter"/>
</dbReference>
<feature type="transmembrane region" description="Helical" evidence="8">
    <location>
        <begin position="254"/>
        <end position="274"/>
    </location>
</feature>
<keyword evidence="5" id="KW-0406">Ion transport</keyword>
<feature type="compositionally biased region" description="Polar residues" evidence="7">
    <location>
        <begin position="560"/>
        <end position="572"/>
    </location>
</feature>
<evidence type="ECO:0000313" key="10">
    <source>
        <dbReference type="EMBL" id="KAI9636921.1"/>
    </source>
</evidence>
<dbReference type="RefSeq" id="XP_052946698.1">
    <property type="nucleotide sequence ID" value="XM_053089620.1"/>
</dbReference>
<feature type="domain" description="Cation/H+ exchanger transmembrane" evidence="9">
    <location>
        <begin position="75"/>
        <end position="453"/>
    </location>
</feature>
<dbReference type="Proteomes" id="UP001164286">
    <property type="component" value="Unassembled WGS sequence"/>
</dbReference>
<dbReference type="PANTHER" id="PTHR32468">
    <property type="entry name" value="CATION/H + ANTIPORTER"/>
    <property type="match status" value="1"/>
</dbReference>
<feature type="transmembrane region" description="Helical" evidence="8">
    <location>
        <begin position="347"/>
        <end position="368"/>
    </location>
</feature>
<comment type="caution">
    <text evidence="10">The sequence shown here is derived from an EMBL/GenBank/DDBJ whole genome shotgun (WGS) entry which is preliminary data.</text>
</comment>
<keyword evidence="11" id="KW-1185">Reference proteome</keyword>
<dbReference type="Gene3D" id="1.20.1530.20">
    <property type="match status" value="1"/>
</dbReference>
<dbReference type="GO" id="GO:1902600">
    <property type="term" value="P:proton transmembrane transport"/>
    <property type="evidence" value="ECO:0007669"/>
    <property type="project" value="InterPro"/>
</dbReference>
<dbReference type="GO" id="GO:0016020">
    <property type="term" value="C:membrane"/>
    <property type="evidence" value="ECO:0007669"/>
    <property type="project" value="UniProtKB-SubCell"/>
</dbReference>
<dbReference type="GeneID" id="77728825"/>
<feature type="transmembrane region" description="Helical" evidence="8">
    <location>
        <begin position="61"/>
        <end position="82"/>
    </location>
</feature>
<evidence type="ECO:0000256" key="6">
    <source>
        <dbReference type="ARBA" id="ARBA00023136"/>
    </source>
</evidence>
<feature type="transmembrane region" description="Helical" evidence="8">
    <location>
        <begin position="89"/>
        <end position="108"/>
    </location>
</feature>
<feature type="transmembrane region" description="Helical" evidence="8">
    <location>
        <begin position="408"/>
        <end position="428"/>
    </location>
</feature>
<comment type="subcellular location">
    <subcellularLocation>
        <location evidence="1">Membrane</location>
        <topology evidence="1">Multi-pass membrane protein</topology>
    </subcellularLocation>
</comment>
<evidence type="ECO:0000256" key="7">
    <source>
        <dbReference type="SAM" id="MobiDB-lite"/>
    </source>
</evidence>
<dbReference type="InterPro" id="IPR006153">
    <property type="entry name" value="Cation/H_exchanger_TM"/>
</dbReference>
<keyword evidence="4 8" id="KW-1133">Transmembrane helix</keyword>
<reference evidence="10" key="1">
    <citation type="journal article" date="2022" name="G3 (Bethesda)">
        <title>High quality genome of the basidiomycete yeast Dioszegia hungarica PDD-24b-2 isolated from cloud water.</title>
        <authorList>
            <person name="Jarrige D."/>
            <person name="Haridas S."/>
            <person name="Bleykasten-Grosshans C."/>
            <person name="Joly M."/>
            <person name="Nadalig T."/>
            <person name="Sancelme M."/>
            <person name="Vuilleumier S."/>
            <person name="Grigoriev I.V."/>
            <person name="Amato P."/>
            <person name="Bringel F."/>
        </authorList>
    </citation>
    <scope>NUCLEOTIDE SEQUENCE</scope>
    <source>
        <strain evidence="10">PDD-24b-2</strain>
    </source>
</reference>
<evidence type="ECO:0000256" key="4">
    <source>
        <dbReference type="ARBA" id="ARBA00022989"/>
    </source>
</evidence>
<protein>
    <submittedName>
        <fullName evidence="10">Potassium:hydrogen antiporter</fullName>
    </submittedName>
</protein>
<feature type="transmembrane region" description="Helical" evidence="8">
    <location>
        <begin position="120"/>
        <end position="143"/>
    </location>
</feature>
<sequence>MPPPPFLDSFVRADAPSAMSSILESAIGHAASRLRELSPRDISSTILNGNDPTTVDPSHPITLFIIQLLIIIAFTQSLGWAFRYIKQPAVIAEVIGGIILGPTVMGRIPGFTQHIFPQPSVTYLNLVANLGLILFLFLIGLEVDVGVMKRNGKAAALVSVAGMVLPFALGAAGAVPTYHNFVDTSRVSFGHFLLFVGVAMAITAFPVLCRILTSTKLLDTRVGVIVLAAGVGNDVVGWVLLALTLALVNAGSGLTALYMLLLAVAWTILMLWPIKKGFRWLAKRTGSLDHGPTPAMMTVTLVIVFISAFFTGIIGVHPIFGAFIAGLIIPHEGGFAIALVEKIDDLVAMLFLPIYFVLSGLSTNLGLLDSGISWAYIIMFIVIGWFGKFAGCAAAARWLGYTLRESGAIGMLMSCKGLVEIIVLNVGYNAKIIDQRLFSMFVVVAVVLTFVTTPGTLWIYPEKHRIRGTAANDGPSRRKDKEGQTAGLSTLAGASGGREQTDRILVVLQKIEHLSAVMFITQMLEPAFKSRSPPVASDQALIKASAGKHHGGDGDISDVSVKSSPSRNSTALPTLGEQANADGGLRIDALKLIELTGRTFSVMQSAEKDQLLLTDDALQLFKQFGRLRGFEITPHIDIVGADSYPQAIAERVTNLDSELVLLPWTIPVVGQSSMLIDPSPEAAMREGIPVAPSTSPFESIFGLDSHGSPMYTHFVRRVFAECPADIALFVDRGFGSSSNFTPGAGQHIFMPFFGGPDDRLALRFVVQLCQHEGVSATVVRIEKEGEGYFGESGGDEAARAHQAALQNNQLTIHPSQSPQVINNLMSETADGIAWEYYTSPDNAHVSHITTALQRVTFHSLKSSTPLTSTLNNAEVTAATTSGHHMWRPLLIVTGRGRRAGAMNHENELNRLLSDKGRDPSVGAELRKTVGDVATSLILGGGKGSGASFLVLESGAGKGVSA</sequence>
<proteinExistence type="predicted"/>
<feature type="transmembrane region" description="Helical" evidence="8">
    <location>
        <begin position="155"/>
        <end position="177"/>
    </location>
</feature>
<accession>A0AA38HAY9</accession>
<evidence type="ECO:0000313" key="11">
    <source>
        <dbReference type="Proteomes" id="UP001164286"/>
    </source>
</evidence>
<feature type="transmembrane region" description="Helical" evidence="8">
    <location>
        <begin position="224"/>
        <end position="248"/>
    </location>
</feature>
<organism evidence="10 11">
    <name type="scientific">Dioszegia hungarica</name>
    <dbReference type="NCBI Taxonomy" id="4972"/>
    <lineage>
        <taxon>Eukaryota</taxon>
        <taxon>Fungi</taxon>
        <taxon>Dikarya</taxon>
        <taxon>Basidiomycota</taxon>
        <taxon>Agaricomycotina</taxon>
        <taxon>Tremellomycetes</taxon>
        <taxon>Tremellales</taxon>
        <taxon>Bulleribasidiaceae</taxon>
        <taxon>Dioszegia</taxon>
    </lineage>
</organism>
<feature type="transmembrane region" description="Helical" evidence="8">
    <location>
        <begin position="440"/>
        <end position="460"/>
    </location>
</feature>
<evidence type="ECO:0000259" key="9">
    <source>
        <dbReference type="Pfam" id="PF00999"/>
    </source>
</evidence>
<evidence type="ECO:0000256" key="3">
    <source>
        <dbReference type="ARBA" id="ARBA00022692"/>
    </source>
</evidence>
<dbReference type="GO" id="GO:0015297">
    <property type="term" value="F:antiporter activity"/>
    <property type="evidence" value="ECO:0007669"/>
    <property type="project" value="InterPro"/>
</dbReference>
<dbReference type="PANTHER" id="PTHR32468:SF0">
    <property type="entry name" value="K(+)_H(+) ANTIPORTER 1"/>
    <property type="match status" value="1"/>
</dbReference>
<dbReference type="InterPro" id="IPR038770">
    <property type="entry name" value="Na+/solute_symporter_sf"/>
</dbReference>
<feature type="transmembrane region" description="Helical" evidence="8">
    <location>
        <begin position="189"/>
        <end position="212"/>
    </location>
</feature>
<evidence type="ECO:0000256" key="8">
    <source>
        <dbReference type="SAM" id="Phobius"/>
    </source>
</evidence>
<evidence type="ECO:0000256" key="1">
    <source>
        <dbReference type="ARBA" id="ARBA00004141"/>
    </source>
</evidence>
<evidence type="ECO:0000256" key="5">
    <source>
        <dbReference type="ARBA" id="ARBA00023065"/>
    </source>
</evidence>
<gene>
    <name evidence="10" type="ORF">MKK02DRAFT_37316</name>
</gene>
<keyword evidence="3 8" id="KW-0812">Transmembrane</keyword>
<evidence type="ECO:0000256" key="2">
    <source>
        <dbReference type="ARBA" id="ARBA00022448"/>
    </source>
</evidence>
<dbReference type="AlphaFoldDB" id="A0AA38HAY9"/>